<name>K1RJJ1_9ZZZZ</name>
<dbReference type="EMBL" id="AJWZ01011886">
    <property type="protein sequence ID" value="EKC43799.1"/>
    <property type="molecule type" value="Genomic_DNA"/>
</dbReference>
<feature type="region of interest" description="Disordered" evidence="1">
    <location>
        <begin position="169"/>
        <end position="209"/>
    </location>
</feature>
<dbReference type="InterPro" id="IPR032575">
    <property type="entry name" value="DUF4923"/>
</dbReference>
<comment type="caution">
    <text evidence="3">The sequence shown here is derived from an EMBL/GenBank/DDBJ whole genome shotgun (WGS) entry which is preliminary data.</text>
</comment>
<sequence length="209" mass="22315">MKRILSLLTLALLLGGPAAAQDWGELLKQTLTNAADKATDGKLTQYALPGTWSYSSPGVRFEGDDAAADLGAQLLSAALSDQLGKIYAKVGLTPGTGSITFDREGKFTAALGEKQLTGDYAYDAETHVVSVSSTHEKFQKFGTVSGRAYIDGSALQLLIPARNCSRSSSRSARKASRWPEYRPCWPTTRTSTSASRSHARSRPQGQADA</sequence>
<organism evidence="3">
    <name type="scientific">human gut metagenome</name>
    <dbReference type="NCBI Taxonomy" id="408170"/>
    <lineage>
        <taxon>unclassified sequences</taxon>
        <taxon>metagenomes</taxon>
        <taxon>organismal metagenomes</taxon>
    </lineage>
</organism>
<accession>K1RJJ1</accession>
<feature type="compositionally biased region" description="Low complexity" evidence="1">
    <location>
        <begin position="187"/>
        <end position="196"/>
    </location>
</feature>
<proteinExistence type="predicted"/>
<feature type="non-terminal residue" evidence="3">
    <location>
        <position position="209"/>
    </location>
</feature>
<dbReference type="Pfam" id="PF16270">
    <property type="entry name" value="DUF4923"/>
    <property type="match status" value="1"/>
</dbReference>
<feature type="domain" description="DUF4923" evidence="2">
    <location>
        <begin position="26"/>
        <end position="161"/>
    </location>
</feature>
<dbReference type="AlphaFoldDB" id="K1RJJ1"/>
<evidence type="ECO:0000259" key="2">
    <source>
        <dbReference type="Pfam" id="PF16270"/>
    </source>
</evidence>
<gene>
    <name evidence="3" type="ORF">OBE_17813</name>
</gene>
<reference evidence="3" key="1">
    <citation type="journal article" date="2013" name="Environ. Microbiol.">
        <title>Microbiota from the distal guts of lean and obese adolescents exhibit partial functional redundancy besides clear differences in community structure.</title>
        <authorList>
            <person name="Ferrer M."/>
            <person name="Ruiz A."/>
            <person name="Lanza F."/>
            <person name="Haange S.B."/>
            <person name="Oberbach A."/>
            <person name="Till H."/>
            <person name="Bargiela R."/>
            <person name="Campoy C."/>
            <person name="Segura M.T."/>
            <person name="Richter M."/>
            <person name="von Bergen M."/>
            <person name="Seifert J."/>
            <person name="Suarez A."/>
        </authorList>
    </citation>
    <scope>NUCLEOTIDE SEQUENCE</scope>
</reference>
<protein>
    <recommendedName>
        <fullName evidence="2">DUF4923 domain-containing protein</fullName>
    </recommendedName>
</protein>
<evidence type="ECO:0000256" key="1">
    <source>
        <dbReference type="SAM" id="MobiDB-lite"/>
    </source>
</evidence>
<evidence type="ECO:0000313" key="3">
    <source>
        <dbReference type="EMBL" id="EKC43799.1"/>
    </source>
</evidence>